<evidence type="ECO:0000313" key="2">
    <source>
        <dbReference type="Proteomes" id="UP000228765"/>
    </source>
</evidence>
<dbReference type="KEGG" id="vg:54982892"/>
<dbReference type="Proteomes" id="UP000228765">
    <property type="component" value="Segment"/>
</dbReference>
<name>A0A291LAJ4_9CAUD</name>
<sequence>MSTRTERVRDLVNNLNLGMQKEKAGDLIVKDPGPAVPDSTETTSPTVAEFNALLASLRAAGVIAS</sequence>
<dbReference type="EMBL" id="MF663786">
    <property type="protein sequence ID" value="ATI15636.1"/>
    <property type="molecule type" value="Genomic_DNA"/>
</dbReference>
<protein>
    <recommendedName>
        <fullName evidence="3">Head fiber protein</fullName>
    </recommendedName>
</protein>
<reference evidence="1 2" key="1">
    <citation type="submission" date="2017-08" db="EMBL/GenBank/DDBJ databases">
        <title>Complete genome sequence of a novel bacteriophage infecting Bordetella bronchiseptica.</title>
        <authorList>
            <person name="Chen Y."/>
            <person name="Song J."/>
            <person name="Wu B."/>
        </authorList>
    </citation>
    <scope>NUCLEOTIDE SEQUENCE [LARGE SCALE GENOMIC DNA]</scope>
</reference>
<dbReference type="Gene3D" id="6.10.140.1630">
    <property type="match status" value="1"/>
</dbReference>
<proteinExistence type="predicted"/>
<evidence type="ECO:0008006" key="3">
    <source>
        <dbReference type="Google" id="ProtNLM"/>
    </source>
</evidence>
<keyword evidence="2" id="KW-1185">Reference proteome</keyword>
<accession>A0A291LAJ4</accession>
<dbReference type="RefSeq" id="YP_009792684.1">
    <property type="nucleotide sequence ID" value="NC_047861.1"/>
</dbReference>
<dbReference type="GeneID" id="54982892"/>
<organism evidence="1 2">
    <name type="scientific">Bordetella phage vB_BbrM_PHB04</name>
    <dbReference type="NCBI Taxonomy" id="2029657"/>
    <lineage>
        <taxon>Viruses</taxon>
        <taxon>Duplodnaviria</taxon>
        <taxon>Heunggongvirae</taxon>
        <taxon>Uroviricota</taxon>
        <taxon>Caudoviricetes</taxon>
        <taxon>Phabquatrovirus</taxon>
        <taxon>Phabquatrovirus PHB04</taxon>
    </lineage>
</organism>
<evidence type="ECO:0000313" key="1">
    <source>
        <dbReference type="EMBL" id="ATI15636.1"/>
    </source>
</evidence>